<feature type="binding site" description="axial binding residue" evidence="18">
    <location>
        <position position="78"/>
    </location>
    <ligand>
        <name>heme b</name>
        <dbReference type="ChEBI" id="CHEBI:60344"/>
        <label>b562</label>
    </ligand>
    <ligandPart>
        <name>Fe</name>
        <dbReference type="ChEBI" id="CHEBI:18248"/>
    </ligandPart>
</feature>
<evidence type="ECO:0000256" key="15">
    <source>
        <dbReference type="ARBA" id="ARBA00023128"/>
    </source>
</evidence>
<dbReference type="AlphaFoldDB" id="A0AAU6PBR1"/>
<gene>
    <name evidence="22" type="primary">CYTB</name>
</gene>
<dbReference type="Pfam" id="PF00033">
    <property type="entry name" value="Cytochrome_B"/>
    <property type="match status" value="1"/>
</dbReference>
<feature type="transmembrane region" description="Helical" evidence="19">
    <location>
        <begin position="108"/>
        <end position="128"/>
    </location>
</feature>
<organism evidence="22">
    <name type="scientific">Amblyseius hainanensis</name>
    <dbReference type="NCBI Taxonomy" id="3061184"/>
    <lineage>
        <taxon>Eukaryota</taxon>
        <taxon>Metazoa</taxon>
        <taxon>Ecdysozoa</taxon>
        <taxon>Arthropoda</taxon>
        <taxon>Chelicerata</taxon>
        <taxon>Arachnida</taxon>
        <taxon>Acari</taxon>
        <taxon>Parasitiformes</taxon>
        <taxon>Mesostigmata</taxon>
        <taxon>Gamasina</taxon>
        <taxon>Phytoseioidea</taxon>
        <taxon>Phytoseiidae</taxon>
        <taxon>Amblyseiinae</taxon>
        <taxon>Amblyseius</taxon>
    </lineage>
</organism>
<evidence type="ECO:0000256" key="2">
    <source>
        <dbReference type="ARBA" id="ARBA00004448"/>
    </source>
</evidence>
<evidence type="ECO:0000256" key="9">
    <source>
        <dbReference type="ARBA" id="ARBA00022723"/>
    </source>
</evidence>
<protein>
    <recommendedName>
        <fullName evidence="4 19">Cytochrome b</fullName>
    </recommendedName>
</protein>
<dbReference type="InterPro" id="IPR005797">
    <property type="entry name" value="Cyt_b/b6_N"/>
</dbReference>
<accession>A0AAU6PBR1</accession>
<dbReference type="GO" id="GO:0006122">
    <property type="term" value="P:mitochondrial electron transport, ubiquinol to cytochrome c"/>
    <property type="evidence" value="ECO:0007669"/>
    <property type="project" value="TreeGrafter"/>
</dbReference>
<feature type="transmembrane region" description="Helical" evidence="19">
    <location>
        <begin position="317"/>
        <end position="341"/>
    </location>
</feature>
<feature type="binding site" description="axial binding residue" evidence="18">
    <location>
        <position position="92"/>
    </location>
    <ligand>
        <name>heme b</name>
        <dbReference type="ChEBI" id="CHEBI:60344"/>
        <label>b566</label>
    </ligand>
    <ligandPart>
        <name>Fe</name>
        <dbReference type="ChEBI" id="CHEBI:18248"/>
    </ligandPart>
</feature>
<evidence type="ECO:0000256" key="4">
    <source>
        <dbReference type="ARBA" id="ARBA00013531"/>
    </source>
</evidence>
<dbReference type="PROSITE" id="PS51003">
    <property type="entry name" value="CYTB_CTER"/>
    <property type="match status" value="1"/>
</dbReference>
<dbReference type="PANTHER" id="PTHR19271:SF16">
    <property type="entry name" value="CYTOCHROME B"/>
    <property type="match status" value="1"/>
</dbReference>
<keyword evidence="13 18" id="KW-0408">Iron</keyword>
<keyword evidence="14" id="KW-0830">Ubiquinone</keyword>
<evidence type="ECO:0000256" key="5">
    <source>
        <dbReference type="ARBA" id="ARBA00022448"/>
    </source>
</evidence>
<evidence type="ECO:0000256" key="6">
    <source>
        <dbReference type="ARBA" id="ARBA00022617"/>
    </source>
</evidence>
<dbReference type="InterPro" id="IPR048260">
    <property type="entry name" value="Cytochrome_b_C_euk/bac"/>
</dbReference>
<evidence type="ECO:0000313" key="22">
    <source>
        <dbReference type="EMBL" id="WXG26356.1"/>
    </source>
</evidence>
<evidence type="ECO:0000256" key="11">
    <source>
        <dbReference type="ARBA" id="ARBA00022982"/>
    </source>
</evidence>
<feature type="domain" description="Cytochrome b/b6 C-terminal region profile" evidence="21">
    <location>
        <begin position="205"/>
        <end position="369"/>
    </location>
</feature>
<name>A0AAU6PBR1_9ACAR</name>
<feature type="transmembrane region" description="Helical" evidence="19">
    <location>
        <begin position="24"/>
        <end position="51"/>
    </location>
</feature>
<dbReference type="CDD" id="cd00284">
    <property type="entry name" value="Cytochrome_b_N"/>
    <property type="match status" value="1"/>
</dbReference>
<evidence type="ECO:0000256" key="10">
    <source>
        <dbReference type="ARBA" id="ARBA00022792"/>
    </source>
</evidence>
<dbReference type="InterPro" id="IPR048259">
    <property type="entry name" value="Cytochrome_b_N_euk/bac"/>
</dbReference>
<evidence type="ECO:0000256" key="18">
    <source>
        <dbReference type="PIRSR" id="PIRSR038885-2"/>
    </source>
</evidence>
<feature type="transmembrane region" description="Helical" evidence="19">
    <location>
        <begin position="173"/>
        <end position="194"/>
    </location>
</feature>
<feature type="transmembrane region" description="Helical" evidence="19">
    <location>
        <begin position="347"/>
        <end position="366"/>
    </location>
</feature>
<keyword evidence="11 19" id="KW-0249">Electron transport</keyword>
<dbReference type="GO" id="GO:0046872">
    <property type="term" value="F:metal ion binding"/>
    <property type="evidence" value="ECO:0007669"/>
    <property type="project" value="UniProtKB-UniRule"/>
</dbReference>
<keyword evidence="9 18" id="KW-0479">Metal-binding</keyword>
<keyword evidence="7 19" id="KW-0679">Respiratory chain</keyword>
<keyword evidence="15 19" id="KW-0496">Mitochondrion</keyword>
<keyword evidence="12 19" id="KW-1133">Transmembrane helix</keyword>
<dbReference type="PIRSF" id="PIRSF038885">
    <property type="entry name" value="COB"/>
    <property type="match status" value="1"/>
</dbReference>
<feature type="binding site" description="axial binding residue" evidence="18">
    <location>
        <position position="191"/>
    </location>
    <ligand>
        <name>heme b</name>
        <dbReference type="ChEBI" id="CHEBI:60344"/>
        <label>b566</label>
    </ligand>
    <ligandPart>
        <name>Fe</name>
        <dbReference type="ChEBI" id="CHEBI:18248"/>
    </ligandPart>
</feature>
<keyword evidence="5 19" id="KW-0813">Transport</keyword>
<evidence type="ECO:0000256" key="3">
    <source>
        <dbReference type="ARBA" id="ARBA00011649"/>
    </source>
</evidence>
<feature type="transmembrane region" description="Helical" evidence="19">
    <location>
        <begin position="215"/>
        <end position="241"/>
    </location>
</feature>
<keyword evidence="16 19" id="KW-0472">Membrane</keyword>
<feature type="binding site" evidence="17">
    <location>
        <position position="196"/>
    </location>
    <ligand>
        <name>a ubiquinone</name>
        <dbReference type="ChEBI" id="CHEBI:16389"/>
    </ligand>
</feature>
<feature type="domain" description="Cytochrome b/b6 N-terminal region profile" evidence="20">
    <location>
        <begin position="1"/>
        <end position="204"/>
    </location>
</feature>
<dbReference type="PROSITE" id="PS51002">
    <property type="entry name" value="CYTB_NTER"/>
    <property type="match status" value="1"/>
</dbReference>
<dbReference type="Pfam" id="PF00032">
    <property type="entry name" value="Cytochrom_B_C"/>
    <property type="match status" value="1"/>
</dbReference>
<dbReference type="InterPro" id="IPR036150">
    <property type="entry name" value="Cyt_b/b6_C_sf"/>
</dbReference>
<dbReference type="Gene3D" id="1.20.810.10">
    <property type="entry name" value="Cytochrome Bc1 Complex, Chain C"/>
    <property type="match status" value="1"/>
</dbReference>
<evidence type="ECO:0000256" key="16">
    <source>
        <dbReference type="ARBA" id="ARBA00023136"/>
    </source>
</evidence>
<comment type="subunit">
    <text evidence="3">The main subunits of complex b-c1 are: cytochrome b, cytochrome c1 and the Rieske protein.</text>
</comment>
<dbReference type="InterPro" id="IPR030689">
    <property type="entry name" value="Cytochrome_b"/>
</dbReference>
<dbReference type="PANTHER" id="PTHR19271">
    <property type="entry name" value="CYTOCHROME B"/>
    <property type="match status" value="1"/>
</dbReference>
<keyword evidence="10" id="KW-0999">Mitochondrion inner membrane</keyword>
<dbReference type="InterPro" id="IPR005798">
    <property type="entry name" value="Cyt_b/b6_C"/>
</dbReference>
<evidence type="ECO:0000256" key="13">
    <source>
        <dbReference type="ARBA" id="ARBA00023004"/>
    </source>
</evidence>
<sequence length="369" mass="42885">MLLKKYITFMIKSLYTPMPSNISYWWNFGSLLGACIMVQILTGIFLSFFYENDMENTFNSISQIERNVNNGWIIRSLHANGASFFFLFIYLHIGRGLYFQSFMLTEVWFSGITMLFLLFATAFIGYVLPWGQMSFWGATVITNLVSSIPYIGKTVTIWLWGNFAVSKATLMRFFSFHFILPLILLLFIMIHILLLHKTGSNNPLGSPSNMDKIPFYPYFVWKDLVSLFMFMVLLVTMALLYPSTLMDSDNFIPANPMVTPPHIQPEWYFLFAYAILRVIPNKLGGVICLILSIMILITPPLIFKTMTKFHTQLNNQFLFKLMFFCWLLNFIYLTFLGAMAIEPPFTNLSMITSLVYFSLFFFMLMIKNL</sequence>
<dbReference type="SUPFAM" id="SSF81648">
    <property type="entry name" value="a domain/subunit of cytochrome bc1 complex (Ubiquinol-cytochrome c reductase)"/>
    <property type="match status" value="1"/>
</dbReference>
<evidence type="ECO:0000256" key="14">
    <source>
        <dbReference type="ARBA" id="ARBA00023075"/>
    </source>
</evidence>
<dbReference type="GO" id="GO:0016491">
    <property type="term" value="F:oxidoreductase activity"/>
    <property type="evidence" value="ECO:0007669"/>
    <property type="project" value="UniProtKB-UniRule"/>
</dbReference>
<comment type="similarity">
    <text evidence="19">Belongs to the cytochrome b family.</text>
</comment>
<dbReference type="InterPro" id="IPR016174">
    <property type="entry name" value="Di-haem_cyt_TM"/>
</dbReference>
<evidence type="ECO:0000256" key="1">
    <source>
        <dbReference type="ARBA" id="ARBA00002566"/>
    </source>
</evidence>
<evidence type="ECO:0000256" key="7">
    <source>
        <dbReference type="ARBA" id="ARBA00022660"/>
    </source>
</evidence>
<reference evidence="22" key="1">
    <citation type="submission" date="2023-11" db="EMBL/GenBank/DDBJ databases">
        <authorList>
            <person name="Zhao W."/>
        </authorList>
    </citation>
    <scope>NUCLEOTIDE SEQUENCE</scope>
</reference>
<dbReference type="EMBL" id="OR876362">
    <property type="protein sequence ID" value="WXG26356.1"/>
    <property type="molecule type" value="Genomic_DNA"/>
</dbReference>
<dbReference type="InterPro" id="IPR027387">
    <property type="entry name" value="Cytb/b6-like_sf"/>
</dbReference>
<dbReference type="GO" id="GO:0045275">
    <property type="term" value="C:respiratory chain complex III"/>
    <property type="evidence" value="ECO:0007669"/>
    <property type="project" value="InterPro"/>
</dbReference>
<evidence type="ECO:0000256" key="17">
    <source>
        <dbReference type="PIRSR" id="PIRSR038885-1"/>
    </source>
</evidence>
<dbReference type="GO" id="GO:0005743">
    <property type="term" value="C:mitochondrial inner membrane"/>
    <property type="evidence" value="ECO:0007669"/>
    <property type="project" value="UniProtKB-SubCell"/>
</dbReference>
<feature type="transmembrane region" description="Helical" evidence="19">
    <location>
        <begin position="72"/>
        <end position="93"/>
    </location>
</feature>
<keyword evidence="8 19" id="KW-0812">Transmembrane</keyword>
<dbReference type="PROSITE" id="PS51257">
    <property type="entry name" value="PROKAR_LIPOPROTEIN"/>
    <property type="match status" value="1"/>
</dbReference>
<proteinExistence type="inferred from homology"/>
<evidence type="ECO:0000259" key="20">
    <source>
        <dbReference type="PROSITE" id="PS51002"/>
    </source>
</evidence>
<comment type="function">
    <text evidence="1 19">Component of the ubiquinol-cytochrome c reductase complex (complex III or cytochrome b-c1 complex) that is part of the mitochondrial respiratory chain. The b-c1 complex mediates electron transfer from ubiquinol to cytochrome c. Contributes to the generation of a proton gradient across the mitochondrial membrane that is then used for ATP synthesis.</text>
</comment>
<comment type="subcellular location">
    <subcellularLocation>
        <location evidence="2">Mitochondrion inner membrane</location>
        <topology evidence="2">Multi-pass membrane protein</topology>
    </subcellularLocation>
</comment>
<feature type="transmembrane region" description="Helical" evidence="19">
    <location>
        <begin position="140"/>
        <end position="161"/>
    </location>
</feature>
<keyword evidence="6 18" id="KW-0349">Heme</keyword>
<feature type="binding site" description="axial binding residue" evidence="18">
    <location>
        <position position="177"/>
    </location>
    <ligand>
        <name>heme b</name>
        <dbReference type="ChEBI" id="CHEBI:60344"/>
        <label>b562</label>
    </ligand>
    <ligandPart>
        <name>Fe</name>
        <dbReference type="ChEBI" id="CHEBI:18248"/>
    </ligandPart>
</feature>
<geneLocation type="mitochondrion" evidence="22"/>
<comment type="cofactor">
    <cofactor evidence="18">
        <name>heme</name>
        <dbReference type="ChEBI" id="CHEBI:30413"/>
    </cofactor>
    <text evidence="18">Binds 2 heme groups non-covalently.</text>
</comment>
<evidence type="ECO:0000256" key="8">
    <source>
        <dbReference type="ARBA" id="ARBA00022692"/>
    </source>
</evidence>
<comment type="cofactor">
    <cofactor evidence="19">
        <name>heme b</name>
        <dbReference type="ChEBI" id="CHEBI:60344"/>
    </cofactor>
    <text evidence="19">Binds 2 heme groups non-covalently.</text>
</comment>
<evidence type="ECO:0000256" key="12">
    <source>
        <dbReference type="ARBA" id="ARBA00022989"/>
    </source>
</evidence>
<feature type="transmembrane region" description="Helical" evidence="19">
    <location>
        <begin position="267"/>
        <end position="297"/>
    </location>
</feature>
<dbReference type="CDD" id="cd00290">
    <property type="entry name" value="cytochrome_b_C"/>
    <property type="match status" value="1"/>
</dbReference>
<dbReference type="GO" id="GO:0008121">
    <property type="term" value="F:quinol-cytochrome-c reductase activity"/>
    <property type="evidence" value="ECO:0007669"/>
    <property type="project" value="InterPro"/>
</dbReference>
<evidence type="ECO:0000256" key="19">
    <source>
        <dbReference type="RuleBase" id="RU362117"/>
    </source>
</evidence>
<dbReference type="SUPFAM" id="SSF81342">
    <property type="entry name" value="Transmembrane di-heme cytochromes"/>
    <property type="match status" value="1"/>
</dbReference>
<evidence type="ECO:0000259" key="21">
    <source>
        <dbReference type="PROSITE" id="PS51003"/>
    </source>
</evidence>